<accession>A0A0F7R8K2</accession>
<dbReference type="GeneID" id="45025761"/>
<feature type="transmembrane region" description="Helical" evidence="1">
    <location>
        <begin position="6"/>
        <end position="25"/>
    </location>
</feature>
<dbReference type="AlphaFoldDB" id="A0A0F7R8K2"/>
<keyword evidence="3" id="KW-1185">Reference proteome</keyword>
<organism evidence="2 3">
    <name type="scientific">Bacillus anthracis</name>
    <name type="common">anthrax bacterium</name>
    <dbReference type="NCBI Taxonomy" id="1392"/>
    <lineage>
        <taxon>Bacteria</taxon>
        <taxon>Bacillati</taxon>
        <taxon>Bacillota</taxon>
        <taxon>Bacilli</taxon>
        <taxon>Bacillales</taxon>
        <taxon>Bacillaceae</taxon>
        <taxon>Bacillus</taxon>
        <taxon>Bacillus cereus group</taxon>
    </lineage>
</organism>
<evidence type="ECO:0000313" key="3">
    <source>
        <dbReference type="Proteomes" id="UP000000594"/>
    </source>
</evidence>
<keyword evidence="1" id="KW-1133">Transmembrane helix</keyword>
<name>A0A0F7R8K2_BACAN</name>
<dbReference type="RefSeq" id="WP_003161021.1">
    <property type="nucleotide sequence ID" value="NZ_AP014833.1"/>
</dbReference>
<dbReference type="IntAct" id="A0A0F7R8K2">
    <property type="interactions" value="1"/>
</dbReference>
<dbReference type="KEGG" id="bar:GBAA_4362"/>
<accession>Q6KMY1</accession>
<evidence type="ECO:0000313" key="2">
    <source>
        <dbReference type="EMBL" id="AAT33483.1"/>
    </source>
</evidence>
<accession>E9QSM0</accession>
<keyword evidence="1" id="KW-0812">Transmembrane</keyword>
<gene>
    <name evidence="2" type="ordered locus">GBAA_4362</name>
</gene>
<dbReference type="Proteomes" id="UP000000594">
    <property type="component" value="Chromosome"/>
</dbReference>
<evidence type="ECO:0000256" key="1">
    <source>
        <dbReference type="SAM" id="Phobius"/>
    </source>
</evidence>
<dbReference type="EMBL" id="AE017334">
    <property type="protein sequence ID" value="AAT33483.1"/>
    <property type="molecule type" value="Genomic_DNA"/>
</dbReference>
<accession>Q81M89</accession>
<protein>
    <submittedName>
        <fullName evidence="2">Uncharacterized protein</fullName>
    </submittedName>
</protein>
<reference evidence="2 3" key="1">
    <citation type="journal article" date="2009" name="J. Bacteriol.">
        <title>The complete genome sequence of Bacillus anthracis Ames 'Ancestor'.</title>
        <authorList>
            <person name="Ravel J."/>
            <person name="Jiang L."/>
            <person name="Stanley S.T."/>
            <person name="Wilson M.R."/>
            <person name="Decker R.S."/>
            <person name="Read T.D."/>
            <person name="Worsham P."/>
            <person name="Keim P.S."/>
            <person name="Salzberg S.L."/>
            <person name="Fraser-Liggett C.M."/>
            <person name="Rasko D.A."/>
        </authorList>
    </citation>
    <scope>NUCLEOTIDE SEQUENCE [LARGE SCALE GENOMIC DNA]</scope>
    <source>
        <strain evidence="3">Ames ancestor</strain>
    </source>
</reference>
<keyword evidence="1" id="KW-0472">Membrane</keyword>
<sequence>MKVMLSFLFHMITGIISGYIASLLFKNDPIRTAGQIRSTTGKSNQSGSLIE</sequence>
<dbReference type="PATRIC" id="fig|1392.236.peg.4503"/>
<proteinExistence type="predicted"/>